<dbReference type="Proteomes" id="UP001055879">
    <property type="component" value="Linkage Group LG05"/>
</dbReference>
<keyword evidence="2" id="KW-1185">Reference proteome</keyword>
<name>A0ACB9C788_ARCLA</name>
<reference evidence="1 2" key="2">
    <citation type="journal article" date="2022" name="Mol. Ecol. Resour.">
        <title>The genomes of chicory, endive, great burdock and yacon provide insights into Asteraceae paleo-polyploidization history and plant inulin production.</title>
        <authorList>
            <person name="Fan W."/>
            <person name="Wang S."/>
            <person name="Wang H."/>
            <person name="Wang A."/>
            <person name="Jiang F."/>
            <person name="Liu H."/>
            <person name="Zhao H."/>
            <person name="Xu D."/>
            <person name="Zhang Y."/>
        </authorList>
    </citation>
    <scope>NUCLEOTIDE SEQUENCE [LARGE SCALE GENOMIC DNA]</scope>
    <source>
        <strain evidence="2">cv. Niubang</strain>
    </source>
</reference>
<comment type="caution">
    <text evidence="1">The sequence shown here is derived from an EMBL/GenBank/DDBJ whole genome shotgun (WGS) entry which is preliminary data.</text>
</comment>
<evidence type="ECO:0000313" key="2">
    <source>
        <dbReference type="Proteomes" id="UP001055879"/>
    </source>
</evidence>
<reference evidence="2" key="1">
    <citation type="journal article" date="2022" name="Mol. Ecol. Resour.">
        <title>The genomes of chicory, endive, great burdock and yacon provide insights into Asteraceae palaeo-polyploidization history and plant inulin production.</title>
        <authorList>
            <person name="Fan W."/>
            <person name="Wang S."/>
            <person name="Wang H."/>
            <person name="Wang A."/>
            <person name="Jiang F."/>
            <person name="Liu H."/>
            <person name="Zhao H."/>
            <person name="Xu D."/>
            <person name="Zhang Y."/>
        </authorList>
    </citation>
    <scope>NUCLEOTIDE SEQUENCE [LARGE SCALE GENOMIC DNA]</scope>
    <source>
        <strain evidence="2">cv. Niubang</strain>
    </source>
</reference>
<dbReference type="EMBL" id="CM042051">
    <property type="protein sequence ID" value="KAI3730131.1"/>
    <property type="molecule type" value="Genomic_DNA"/>
</dbReference>
<sequence>MTLLKAKLIHIHLYIHESSVIPLFVCPLLILKTTERNNRKKENFNQWRNTKIYQFQSSPNLIRFTVMDHSSRKLNFVSLFSTLNSNNFSVIFLISMLALQEE</sequence>
<protein>
    <submittedName>
        <fullName evidence="1">Uncharacterized protein</fullName>
    </submittedName>
</protein>
<proteinExistence type="predicted"/>
<organism evidence="1 2">
    <name type="scientific">Arctium lappa</name>
    <name type="common">Greater burdock</name>
    <name type="synonym">Lappa major</name>
    <dbReference type="NCBI Taxonomy" id="4217"/>
    <lineage>
        <taxon>Eukaryota</taxon>
        <taxon>Viridiplantae</taxon>
        <taxon>Streptophyta</taxon>
        <taxon>Embryophyta</taxon>
        <taxon>Tracheophyta</taxon>
        <taxon>Spermatophyta</taxon>
        <taxon>Magnoliopsida</taxon>
        <taxon>eudicotyledons</taxon>
        <taxon>Gunneridae</taxon>
        <taxon>Pentapetalae</taxon>
        <taxon>asterids</taxon>
        <taxon>campanulids</taxon>
        <taxon>Asterales</taxon>
        <taxon>Asteraceae</taxon>
        <taxon>Carduoideae</taxon>
        <taxon>Cardueae</taxon>
        <taxon>Arctiinae</taxon>
        <taxon>Arctium</taxon>
    </lineage>
</organism>
<accession>A0ACB9C788</accession>
<evidence type="ECO:0000313" key="1">
    <source>
        <dbReference type="EMBL" id="KAI3730131.1"/>
    </source>
</evidence>
<gene>
    <name evidence="1" type="ORF">L6452_18807</name>
</gene>